<keyword evidence="1" id="KW-0812">Transmembrane</keyword>
<evidence type="ECO:0000313" key="2">
    <source>
        <dbReference type="EMBL" id="GIE11991.1"/>
    </source>
</evidence>
<accession>A0A919J7H0</accession>
<feature type="transmembrane region" description="Helical" evidence="1">
    <location>
        <begin position="46"/>
        <end position="66"/>
    </location>
</feature>
<sequence length="74" mass="7966">MNDEYRISRTPTVAAETPRHILRPVLWVTLIVAGAANAVLSTVLGSPIVSSVFGVVALICAGTLVAQHYRNRDH</sequence>
<feature type="transmembrane region" description="Helical" evidence="1">
    <location>
        <begin position="21"/>
        <end position="40"/>
    </location>
</feature>
<organism evidence="2 3">
    <name type="scientific">Paractinoplanes ferrugineus</name>
    <dbReference type="NCBI Taxonomy" id="113564"/>
    <lineage>
        <taxon>Bacteria</taxon>
        <taxon>Bacillati</taxon>
        <taxon>Actinomycetota</taxon>
        <taxon>Actinomycetes</taxon>
        <taxon>Micromonosporales</taxon>
        <taxon>Micromonosporaceae</taxon>
        <taxon>Paractinoplanes</taxon>
    </lineage>
</organism>
<dbReference type="EMBL" id="BOMM01000035">
    <property type="protein sequence ID" value="GIE11991.1"/>
    <property type="molecule type" value="Genomic_DNA"/>
</dbReference>
<gene>
    <name evidence="2" type="ORF">Afe05nite_38310</name>
</gene>
<evidence type="ECO:0000256" key="1">
    <source>
        <dbReference type="SAM" id="Phobius"/>
    </source>
</evidence>
<proteinExistence type="predicted"/>
<dbReference type="Proteomes" id="UP000598174">
    <property type="component" value="Unassembled WGS sequence"/>
</dbReference>
<evidence type="ECO:0000313" key="3">
    <source>
        <dbReference type="Proteomes" id="UP000598174"/>
    </source>
</evidence>
<keyword evidence="1" id="KW-1133">Transmembrane helix</keyword>
<dbReference type="RefSeq" id="WP_203818487.1">
    <property type="nucleotide sequence ID" value="NZ_BAAABP010000038.1"/>
</dbReference>
<comment type="caution">
    <text evidence="2">The sequence shown here is derived from an EMBL/GenBank/DDBJ whole genome shotgun (WGS) entry which is preliminary data.</text>
</comment>
<keyword evidence="3" id="KW-1185">Reference proteome</keyword>
<protein>
    <submittedName>
        <fullName evidence="2">Uncharacterized protein</fullName>
    </submittedName>
</protein>
<name>A0A919J7H0_9ACTN</name>
<keyword evidence="1" id="KW-0472">Membrane</keyword>
<dbReference type="AlphaFoldDB" id="A0A919J7H0"/>
<reference evidence="2" key="1">
    <citation type="submission" date="2021-01" db="EMBL/GenBank/DDBJ databases">
        <title>Whole genome shotgun sequence of Actinoplanes ferrugineus NBRC 15555.</title>
        <authorList>
            <person name="Komaki H."/>
            <person name="Tamura T."/>
        </authorList>
    </citation>
    <scope>NUCLEOTIDE SEQUENCE</scope>
    <source>
        <strain evidence="2">NBRC 15555</strain>
    </source>
</reference>